<comment type="caution">
    <text evidence="1">The sequence shown here is derived from an EMBL/GenBank/DDBJ whole genome shotgun (WGS) entry which is preliminary data.</text>
</comment>
<evidence type="ECO:0000313" key="1">
    <source>
        <dbReference type="EMBL" id="CAI5760120.1"/>
    </source>
</evidence>
<dbReference type="AlphaFoldDB" id="A0A9W4TYS2"/>
<keyword evidence="2" id="KW-1185">Reference proteome</keyword>
<reference evidence="1" key="1">
    <citation type="submission" date="2022-12" db="EMBL/GenBank/DDBJ databases">
        <authorList>
            <person name="Brejova B."/>
        </authorList>
    </citation>
    <scope>NUCLEOTIDE SEQUENCE</scope>
</reference>
<dbReference type="Gene3D" id="3.30.420.40">
    <property type="match status" value="1"/>
</dbReference>
<protein>
    <submittedName>
        <fullName evidence="1">Uncharacterized protein</fullName>
    </submittedName>
</protein>
<dbReference type="EMBL" id="CANTUO010000006">
    <property type="protein sequence ID" value="CAI5760120.1"/>
    <property type="molecule type" value="Genomic_DNA"/>
</dbReference>
<gene>
    <name evidence="1" type="ORF">CANVERA_P4630</name>
</gene>
<evidence type="ECO:0000313" key="2">
    <source>
        <dbReference type="Proteomes" id="UP001152885"/>
    </source>
</evidence>
<dbReference type="OrthoDB" id="337660at2759"/>
<accession>A0A9W4TYS2</accession>
<organism evidence="1 2">
    <name type="scientific">Candida verbasci</name>
    <dbReference type="NCBI Taxonomy" id="1227364"/>
    <lineage>
        <taxon>Eukaryota</taxon>
        <taxon>Fungi</taxon>
        <taxon>Dikarya</taxon>
        <taxon>Ascomycota</taxon>
        <taxon>Saccharomycotina</taxon>
        <taxon>Pichiomycetes</taxon>
        <taxon>Debaryomycetaceae</taxon>
        <taxon>Candida/Lodderomyces clade</taxon>
        <taxon>Candida</taxon>
    </lineage>
</organism>
<sequence>MKIGISGDNLPLFEFPIIIENIPIFDHELSLTEKDNCWLYNEQITKEEIKRILYDSLELIIQPKKIFIVDYNFSLNLKRNICEVLFNFTKYVIFIPASVLMVFGDNKKNGLVIDYGWECCTISKVFELRQIYSKQFPFASELARKFDLYENVDIEKIIKESDIDLRKVFRENIVKNSVGCWTACSLYSTKSQQEELTKENYLSILTRG</sequence>
<name>A0A9W4TYS2_9ASCO</name>
<proteinExistence type="predicted"/>
<dbReference type="Proteomes" id="UP001152885">
    <property type="component" value="Unassembled WGS sequence"/>
</dbReference>